<protein>
    <submittedName>
        <fullName evidence="15">Cytochrome P450 82A3-like</fullName>
    </submittedName>
</protein>
<dbReference type="GO" id="GO:0004497">
    <property type="term" value="F:monooxygenase activity"/>
    <property type="evidence" value="ECO:0007669"/>
    <property type="project" value="UniProtKB-KW"/>
</dbReference>
<feature type="binding site" description="axial binding residue" evidence="12">
    <location>
        <position position="504"/>
    </location>
    <ligand>
        <name>heme</name>
        <dbReference type="ChEBI" id="CHEBI:30413"/>
    </ligand>
    <ligandPart>
        <name>Fe</name>
        <dbReference type="ChEBI" id="CHEBI:18248"/>
    </ligandPart>
</feature>
<dbReference type="RefSeq" id="XP_022154118.1">
    <property type="nucleotide sequence ID" value="XM_022298426.1"/>
</dbReference>
<sequence length="567" mass="63820">MIAYLNYFRKEKSLGVPKYYSLCKKLKGESNYGKRIRPTANNFRPPQIMESQFPPFNPTSVATLVGIFVFCYYYLRRKWQERKQAPSPPGAWPIIGHLHLLHNAKLPHHTLGAMADKYGPIFRLQLGCRSALVVSNWEMAKESMCINDAAAVSRPGISGTKHFSYDYAAFGLAPYSPYWREMRKITHLELLSNSRVDQVKNLMFAQIDMSLAELHAGSAQIPVEMKRWFGDVIVNMLLKIIIGKRCVGPNAEGGEKGAKDLQMAIRDSFHLMGQGLLTDYIPLIGRLGFDGQVKVMESIAKRFDVIMSEWLEEHKRKRDYGLGQNQDGDFMDSLISLLDGKGIQGYYDADTIIKATTLNMIAGGTESTTVTLTWTMTLLLNNPHTLEMAQQELDAVVGRDRRVNESDISKLHYLQAVVKEAMRMYPAGPLLGPREFSSDCVVAGYFVPRGTQLIPNIWKIQTDPRVWPNPFEFKPERFLTTHKDVDAKGNHFELIPFGSGRRGCPGVAFGLQMVHFTLAGFLQSFDVKSSSADLIDMSENFGMANEKVVPLNVLVTSRLPSHLHGFN</sequence>
<dbReference type="KEGG" id="mcha:111021426"/>
<dbReference type="InterPro" id="IPR017972">
    <property type="entry name" value="Cyt_P450_CS"/>
</dbReference>
<dbReference type="InterPro" id="IPR002401">
    <property type="entry name" value="Cyt_P450_E_grp-I"/>
</dbReference>
<comment type="subcellular location">
    <subcellularLocation>
        <location evidence="2">Membrane</location>
    </subcellularLocation>
</comment>
<comment type="cofactor">
    <cofactor evidence="1 12">
        <name>heme</name>
        <dbReference type="ChEBI" id="CHEBI:30413"/>
    </cofactor>
</comment>
<keyword evidence="5" id="KW-0812">Transmembrane</keyword>
<dbReference type="PANTHER" id="PTHR47947">
    <property type="entry name" value="CYTOCHROME P450 82C3-RELATED"/>
    <property type="match status" value="1"/>
</dbReference>
<accession>A0A6J1DJE5</accession>
<evidence type="ECO:0000256" key="1">
    <source>
        <dbReference type="ARBA" id="ARBA00001971"/>
    </source>
</evidence>
<dbReference type="OrthoDB" id="2789670at2759"/>
<dbReference type="PRINTS" id="PR00463">
    <property type="entry name" value="EP450I"/>
</dbReference>
<evidence type="ECO:0000256" key="3">
    <source>
        <dbReference type="ARBA" id="ARBA00010617"/>
    </source>
</evidence>
<evidence type="ECO:0000256" key="13">
    <source>
        <dbReference type="RuleBase" id="RU000461"/>
    </source>
</evidence>
<proteinExistence type="inferred from homology"/>
<evidence type="ECO:0000256" key="5">
    <source>
        <dbReference type="ARBA" id="ARBA00022692"/>
    </source>
</evidence>
<dbReference type="PRINTS" id="PR00385">
    <property type="entry name" value="P450"/>
</dbReference>
<dbReference type="FunFam" id="1.10.630.10:FF:000026">
    <property type="entry name" value="Cytochrome P450 82C4"/>
    <property type="match status" value="1"/>
</dbReference>
<evidence type="ECO:0000256" key="6">
    <source>
        <dbReference type="ARBA" id="ARBA00022723"/>
    </source>
</evidence>
<evidence type="ECO:0000256" key="7">
    <source>
        <dbReference type="ARBA" id="ARBA00022989"/>
    </source>
</evidence>
<dbReference type="GO" id="GO:0020037">
    <property type="term" value="F:heme binding"/>
    <property type="evidence" value="ECO:0007669"/>
    <property type="project" value="InterPro"/>
</dbReference>
<dbReference type="Pfam" id="PF00067">
    <property type="entry name" value="p450"/>
    <property type="match status" value="1"/>
</dbReference>
<keyword evidence="8 13" id="KW-0560">Oxidoreductase</keyword>
<evidence type="ECO:0000256" key="10">
    <source>
        <dbReference type="ARBA" id="ARBA00023033"/>
    </source>
</evidence>
<evidence type="ECO:0000313" key="15">
    <source>
        <dbReference type="RefSeq" id="XP_022154118.1"/>
    </source>
</evidence>
<dbReference type="AlphaFoldDB" id="A0A6J1DJE5"/>
<dbReference type="Gene3D" id="1.10.630.10">
    <property type="entry name" value="Cytochrome P450"/>
    <property type="match status" value="1"/>
</dbReference>
<evidence type="ECO:0000256" key="12">
    <source>
        <dbReference type="PIRSR" id="PIRSR602401-1"/>
    </source>
</evidence>
<dbReference type="GO" id="GO:0016020">
    <property type="term" value="C:membrane"/>
    <property type="evidence" value="ECO:0007669"/>
    <property type="project" value="UniProtKB-SubCell"/>
</dbReference>
<dbReference type="GeneID" id="111021426"/>
<evidence type="ECO:0000313" key="14">
    <source>
        <dbReference type="Proteomes" id="UP000504603"/>
    </source>
</evidence>
<evidence type="ECO:0000256" key="9">
    <source>
        <dbReference type="ARBA" id="ARBA00023004"/>
    </source>
</evidence>
<dbReference type="PANTHER" id="PTHR47947:SF26">
    <property type="entry name" value="CYTOCHROME P450"/>
    <property type="match status" value="1"/>
</dbReference>
<reference evidence="15" key="1">
    <citation type="submission" date="2025-08" db="UniProtKB">
        <authorList>
            <consortium name="RefSeq"/>
        </authorList>
    </citation>
    <scope>IDENTIFICATION</scope>
    <source>
        <strain evidence="15">OHB3-1</strain>
    </source>
</reference>
<dbReference type="SUPFAM" id="SSF48264">
    <property type="entry name" value="Cytochrome P450"/>
    <property type="match status" value="1"/>
</dbReference>
<keyword evidence="4 12" id="KW-0349">Heme</keyword>
<dbReference type="InterPro" id="IPR001128">
    <property type="entry name" value="Cyt_P450"/>
</dbReference>
<keyword evidence="11" id="KW-0472">Membrane</keyword>
<organism evidence="14 15">
    <name type="scientific">Momordica charantia</name>
    <name type="common">Bitter gourd</name>
    <name type="synonym">Balsam pear</name>
    <dbReference type="NCBI Taxonomy" id="3673"/>
    <lineage>
        <taxon>Eukaryota</taxon>
        <taxon>Viridiplantae</taxon>
        <taxon>Streptophyta</taxon>
        <taxon>Embryophyta</taxon>
        <taxon>Tracheophyta</taxon>
        <taxon>Spermatophyta</taxon>
        <taxon>Magnoliopsida</taxon>
        <taxon>eudicotyledons</taxon>
        <taxon>Gunneridae</taxon>
        <taxon>Pentapetalae</taxon>
        <taxon>rosids</taxon>
        <taxon>fabids</taxon>
        <taxon>Cucurbitales</taxon>
        <taxon>Cucurbitaceae</taxon>
        <taxon>Momordiceae</taxon>
        <taxon>Momordica</taxon>
    </lineage>
</organism>
<keyword evidence="6 12" id="KW-0479">Metal-binding</keyword>
<comment type="similarity">
    <text evidence="3 13">Belongs to the cytochrome P450 family.</text>
</comment>
<dbReference type="GO" id="GO:0016705">
    <property type="term" value="F:oxidoreductase activity, acting on paired donors, with incorporation or reduction of molecular oxygen"/>
    <property type="evidence" value="ECO:0007669"/>
    <property type="project" value="InterPro"/>
</dbReference>
<evidence type="ECO:0000256" key="4">
    <source>
        <dbReference type="ARBA" id="ARBA00022617"/>
    </source>
</evidence>
<keyword evidence="9 12" id="KW-0408">Iron</keyword>
<name>A0A6J1DJE5_MOMCH</name>
<keyword evidence="7" id="KW-1133">Transmembrane helix</keyword>
<keyword evidence="10 13" id="KW-0503">Monooxygenase</keyword>
<dbReference type="InterPro" id="IPR036396">
    <property type="entry name" value="Cyt_P450_sf"/>
</dbReference>
<dbReference type="PROSITE" id="PS00086">
    <property type="entry name" value="CYTOCHROME_P450"/>
    <property type="match status" value="1"/>
</dbReference>
<evidence type="ECO:0000256" key="2">
    <source>
        <dbReference type="ARBA" id="ARBA00004370"/>
    </source>
</evidence>
<dbReference type="InterPro" id="IPR050651">
    <property type="entry name" value="Plant_Cytochrome_P450_Monoox"/>
</dbReference>
<gene>
    <name evidence="15" type="primary">LOC111021426</name>
</gene>
<keyword evidence="14" id="KW-1185">Reference proteome</keyword>
<evidence type="ECO:0000256" key="8">
    <source>
        <dbReference type="ARBA" id="ARBA00023002"/>
    </source>
</evidence>
<dbReference type="GO" id="GO:0005506">
    <property type="term" value="F:iron ion binding"/>
    <property type="evidence" value="ECO:0007669"/>
    <property type="project" value="InterPro"/>
</dbReference>
<dbReference type="Proteomes" id="UP000504603">
    <property type="component" value="Unplaced"/>
</dbReference>
<evidence type="ECO:0000256" key="11">
    <source>
        <dbReference type="ARBA" id="ARBA00023136"/>
    </source>
</evidence>